<reference evidence="2" key="2">
    <citation type="submission" date="2015-06" db="UniProtKB">
        <authorList>
            <consortium name="EnsemblMetazoa"/>
        </authorList>
    </citation>
    <scope>IDENTIFICATION</scope>
</reference>
<evidence type="ECO:0000259" key="1">
    <source>
        <dbReference type="PROSITE" id="PS51762"/>
    </source>
</evidence>
<protein>
    <recommendedName>
        <fullName evidence="1">GH16 domain-containing protein</fullName>
    </recommendedName>
</protein>
<dbReference type="AlphaFoldDB" id="T1KFP6"/>
<dbReference type="GO" id="GO:0005975">
    <property type="term" value="P:carbohydrate metabolic process"/>
    <property type="evidence" value="ECO:0007669"/>
    <property type="project" value="InterPro"/>
</dbReference>
<dbReference type="InterPro" id="IPR000757">
    <property type="entry name" value="Beta-glucanase-like"/>
</dbReference>
<dbReference type="eggNOG" id="ENOG502SZWT">
    <property type="taxonomic scope" value="Eukaryota"/>
</dbReference>
<dbReference type="InterPro" id="IPR013320">
    <property type="entry name" value="ConA-like_dom_sf"/>
</dbReference>
<evidence type="ECO:0000313" key="2">
    <source>
        <dbReference type="EnsemblMetazoa" id="tetur10g03890.1"/>
    </source>
</evidence>
<dbReference type="GO" id="GO:0004553">
    <property type="term" value="F:hydrolase activity, hydrolyzing O-glycosyl compounds"/>
    <property type="evidence" value="ECO:0007669"/>
    <property type="project" value="InterPro"/>
</dbReference>
<sequence>MITLNLPANSNDTYLNFHSQSESMLIKVTKKQGIDLNTIKFNCYTKQKRANMNLTSATTSYIVSSQRLIWSIFLLIVLFTNSIVSKWSYDSSTIYWSGYSWRIKEGYRRPGPNYFTNDSVSLTNGTLSMMIKPLPDGNWSSAEIYTVRSLGYGTYQWVISTETGNLPAQVTLGMFTWEDWAKEVHNREIDIEFAKWGKPSDPTNAQFTIQPHRVKGNIKRLTVFPSSGQTRAEFTWSPCGVTFRLIKQGICFGQHLNHTDTKYRMSNGKEKVHINLWLWAGKPPDTNGKPVIVNFKSFNFIPLDVTDPDYIVRGRSSPLTWPSSSTPITTPATSTIASQSFSNNLNIVNNYLESPGICDS</sequence>
<organism evidence="2 3">
    <name type="scientific">Tetranychus urticae</name>
    <name type="common">Two-spotted spider mite</name>
    <dbReference type="NCBI Taxonomy" id="32264"/>
    <lineage>
        <taxon>Eukaryota</taxon>
        <taxon>Metazoa</taxon>
        <taxon>Ecdysozoa</taxon>
        <taxon>Arthropoda</taxon>
        <taxon>Chelicerata</taxon>
        <taxon>Arachnida</taxon>
        <taxon>Acari</taxon>
        <taxon>Acariformes</taxon>
        <taxon>Trombidiformes</taxon>
        <taxon>Prostigmata</taxon>
        <taxon>Eleutherengona</taxon>
        <taxon>Raphignathae</taxon>
        <taxon>Tetranychoidea</taxon>
        <taxon>Tetranychidae</taxon>
        <taxon>Tetranychus</taxon>
    </lineage>
</organism>
<proteinExistence type="predicted"/>
<dbReference type="Proteomes" id="UP000015104">
    <property type="component" value="Unassembled WGS sequence"/>
</dbReference>
<dbReference type="SUPFAM" id="SSF49899">
    <property type="entry name" value="Concanavalin A-like lectins/glucanases"/>
    <property type="match status" value="1"/>
</dbReference>
<dbReference type="PROSITE" id="PS51762">
    <property type="entry name" value="GH16_2"/>
    <property type="match status" value="1"/>
</dbReference>
<dbReference type="Gene3D" id="2.60.120.200">
    <property type="match status" value="1"/>
</dbReference>
<dbReference type="HOGENOM" id="CLU_076451_0_0_1"/>
<feature type="domain" description="GH16" evidence="1">
    <location>
        <begin position="77"/>
        <end position="304"/>
    </location>
</feature>
<name>T1KFP6_TETUR</name>
<reference evidence="3" key="1">
    <citation type="submission" date="2011-08" db="EMBL/GenBank/DDBJ databases">
        <authorList>
            <person name="Rombauts S."/>
        </authorList>
    </citation>
    <scope>NUCLEOTIDE SEQUENCE</scope>
    <source>
        <strain evidence="3">London</strain>
    </source>
</reference>
<evidence type="ECO:0000313" key="3">
    <source>
        <dbReference type="Proteomes" id="UP000015104"/>
    </source>
</evidence>
<dbReference type="EMBL" id="CAEY01000038">
    <property type="status" value="NOT_ANNOTATED_CDS"/>
    <property type="molecule type" value="Genomic_DNA"/>
</dbReference>
<keyword evidence="3" id="KW-1185">Reference proteome</keyword>
<accession>T1KFP6</accession>
<dbReference type="EnsemblMetazoa" id="tetur10g03890.1">
    <property type="protein sequence ID" value="tetur10g03890.1"/>
    <property type="gene ID" value="tetur10g03890"/>
</dbReference>